<keyword evidence="4" id="KW-1185">Reference proteome</keyword>
<feature type="region of interest" description="Disordered" evidence="1">
    <location>
        <begin position="111"/>
        <end position="149"/>
    </location>
</feature>
<organism evidence="3 4">
    <name type="scientific">Uliginosibacterium flavum</name>
    <dbReference type="NCBI Taxonomy" id="1396831"/>
    <lineage>
        <taxon>Bacteria</taxon>
        <taxon>Pseudomonadati</taxon>
        <taxon>Pseudomonadota</taxon>
        <taxon>Betaproteobacteria</taxon>
        <taxon>Rhodocyclales</taxon>
        <taxon>Zoogloeaceae</taxon>
        <taxon>Uliginosibacterium</taxon>
    </lineage>
</organism>
<reference evidence="3 4" key="1">
    <citation type="submission" date="2024-07" db="EMBL/GenBank/DDBJ databases">
        <title>Uliginosibacterium flavum JJ3220;KACC:17644.</title>
        <authorList>
            <person name="Kim M.K."/>
        </authorList>
    </citation>
    <scope>NUCLEOTIDE SEQUENCE [LARGE SCALE GENOMIC DNA]</scope>
    <source>
        <strain evidence="3 4">KACC:17644</strain>
    </source>
</reference>
<evidence type="ECO:0000313" key="3">
    <source>
        <dbReference type="EMBL" id="MET7014075.1"/>
    </source>
</evidence>
<dbReference type="InterPro" id="IPR006860">
    <property type="entry name" value="FecR"/>
</dbReference>
<accession>A0ABV2TJI9</accession>
<protein>
    <submittedName>
        <fullName evidence="3">FecR domain-containing protein</fullName>
    </submittedName>
</protein>
<dbReference type="Pfam" id="PF04773">
    <property type="entry name" value="FecR"/>
    <property type="match status" value="1"/>
</dbReference>
<gene>
    <name evidence="3" type="ORF">ABXR19_07720</name>
</gene>
<evidence type="ECO:0000313" key="4">
    <source>
        <dbReference type="Proteomes" id="UP001549691"/>
    </source>
</evidence>
<dbReference type="EMBL" id="JBEWZI010000006">
    <property type="protein sequence ID" value="MET7014075.1"/>
    <property type="molecule type" value="Genomic_DNA"/>
</dbReference>
<evidence type="ECO:0000256" key="1">
    <source>
        <dbReference type="SAM" id="MobiDB-lite"/>
    </source>
</evidence>
<dbReference type="Proteomes" id="UP001549691">
    <property type="component" value="Unassembled WGS sequence"/>
</dbReference>
<sequence length="245" mass="26423">MRVIRDASILLGAAGAVLEPADILETAQPGFALIEFPDGTVIALGAATRVMVSRTPQAGSEIFLLEGWLKAQSRNSASTYSLSSQAQSVGWKDVSLIAHARAAAGEVFVESGSPSVGQTDKRGRPAGMQSAKPGQFVMRNGDKPPVSQARPSAEFLSVMPGAFKDALPARLDRFKDRSVEAKSAGPVTYADVADWLSAPQNWRAGFVKRFEPRLADPKFRQQLDAGLKNHPEWERILHPPPVKRP</sequence>
<feature type="domain" description="FecR protein" evidence="2">
    <location>
        <begin position="23"/>
        <end position="112"/>
    </location>
</feature>
<comment type="caution">
    <text evidence="3">The sequence shown here is derived from an EMBL/GenBank/DDBJ whole genome shotgun (WGS) entry which is preliminary data.</text>
</comment>
<evidence type="ECO:0000259" key="2">
    <source>
        <dbReference type="Pfam" id="PF04773"/>
    </source>
</evidence>
<dbReference type="RefSeq" id="WP_354600531.1">
    <property type="nucleotide sequence ID" value="NZ_JBEWZI010000006.1"/>
</dbReference>
<proteinExistence type="predicted"/>
<name>A0ABV2TJI9_9RHOO</name>